<dbReference type="Proteomes" id="UP000803844">
    <property type="component" value="Unassembled WGS sequence"/>
</dbReference>
<dbReference type="AlphaFoldDB" id="A0A9P5CKC2"/>
<keyword evidence="2" id="KW-1185">Reference proteome</keyword>
<protein>
    <submittedName>
        <fullName evidence="1">Uncharacterized protein</fullName>
    </submittedName>
</protein>
<feature type="non-terminal residue" evidence="1">
    <location>
        <position position="53"/>
    </location>
</feature>
<accession>A0A9P5CKC2</accession>
<dbReference type="EMBL" id="MU032351">
    <property type="protein sequence ID" value="KAF3761898.1"/>
    <property type="molecule type" value="Genomic_DNA"/>
</dbReference>
<sequence>PSSQRTQTLFLRNEAVFAMPLFGLSTVQRPSAQSMSPELSKKIYTSSLVKILL</sequence>
<comment type="caution">
    <text evidence="1">The sequence shown here is derived from an EMBL/GenBank/DDBJ whole genome shotgun (WGS) entry which is preliminary data.</text>
</comment>
<organism evidence="1 2">
    <name type="scientific">Cryphonectria parasitica (strain ATCC 38755 / EP155)</name>
    <dbReference type="NCBI Taxonomy" id="660469"/>
    <lineage>
        <taxon>Eukaryota</taxon>
        <taxon>Fungi</taxon>
        <taxon>Dikarya</taxon>
        <taxon>Ascomycota</taxon>
        <taxon>Pezizomycotina</taxon>
        <taxon>Sordariomycetes</taxon>
        <taxon>Sordariomycetidae</taxon>
        <taxon>Diaporthales</taxon>
        <taxon>Cryphonectriaceae</taxon>
        <taxon>Cryphonectria-Endothia species complex</taxon>
        <taxon>Cryphonectria</taxon>
    </lineage>
</organism>
<reference evidence="1" key="1">
    <citation type="journal article" date="2020" name="Phytopathology">
        <title>Genome sequence of the chestnut blight fungus Cryphonectria parasitica EP155: A fundamental resource for an archetypical invasive plant pathogen.</title>
        <authorList>
            <person name="Crouch J.A."/>
            <person name="Dawe A."/>
            <person name="Aerts A."/>
            <person name="Barry K."/>
            <person name="Churchill A.C.L."/>
            <person name="Grimwood J."/>
            <person name="Hillman B."/>
            <person name="Milgroom M.G."/>
            <person name="Pangilinan J."/>
            <person name="Smith M."/>
            <person name="Salamov A."/>
            <person name="Schmutz J."/>
            <person name="Yadav J."/>
            <person name="Grigoriev I.V."/>
            <person name="Nuss D."/>
        </authorList>
    </citation>
    <scope>NUCLEOTIDE SEQUENCE</scope>
    <source>
        <strain evidence="1">EP155</strain>
    </source>
</reference>
<dbReference type="RefSeq" id="XP_040772877.1">
    <property type="nucleotide sequence ID" value="XM_040924594.1"/>
</dbReference>
<feature type="non-terminal residue" evidence="1">
    <location>
        <position position="1"/>
    </location>
</feature>
<evidence type="ECO:0000313" key="2">
    <source>
        <dbReference type="Proteomes" id="UP000803844"/>
    </source>
</evidence>
<proteinExistence type="predicted"/>
<name>A0A9P5CKC2_CRYP1</name>
<gene>
    <name evidence="1" type="ORF">M406DRAFT_58002</name>
</gene>
<evidence type="ECO:0000313" key="1">
    <source>
        <dbReference type="EMBL" id="KAF3761898.1"/>
    </source>
</evidence>
<dbReference type="GeneID" id="63841723"/>